<accession>A0AAV5L473</accession>
<reference evidence="2 3" key="1">
    <citation type="journal article" date="2021" name="Commun. Biol.">
        <title>The genome of Shorea leprosula (Dipterocarpaceae) highlights the ecological relevance of drought in aseasonal tropical rainforests.</title>
        <authorList>
            <person name="Ng K.K.S."/>
            <person name="Kobayashi M.J."/>
            <person name="Fawcett J.A."/>
            <person name="Hatakeyama M."/>
            <person name="Paape T."/>
            <person name="Ng C.H."/>
            <person name="Ang C.C."/>
            <person name="Tnah L.H."/>
            <person name="Lee C.T."/>
            <person name="Nishiyama T."/>
            <person name="Sese J."/>
            <person name="O'Brien M.J."/>
            <person name="Copetti D."/>
            <person name="Mohd Noor M.I."/>
            <person name="Ong R.C."/>
            <person name="Putra M."/>
            <person name="Sireger I.Z."/>
            <person name="Indrioko S."/>
            <person name="Kosugi Y."/>
            <person name="Izuno A."/>
            <person name="Isagi Y."/>
            <person name="Lee S.L."/>
            <person name="Shimizu K.K."/>
        </authorList>
    </citation>
    <scope>NUCLEOTIDE SEQUENCE [LARGE SCALE GENOMIC DNA]</scope>
    <source>
        <strain evidence="2">214</strain>
    </source>
</reference>
<name>A0AAV5L473_9ROSI</name>
<keyword evidence="1" id="KW-0732">Signal</keyword>
<organism evidence="2 3">
    <name type="scientific">Rubroshorea leprosula</name>
    <dbReference type="NCBI Taxonomy" id="152421"/>
    <lineage>
        <taxon>Eukaryota</taxon>
        <taxon>Viridiplantae</taxon>
        <taxon>Streptophyta</taxon>
        <taxon>Embryophyta</taxon>
        <taxon>Tracheophyta</taxon>
        <taxon>Spermatophyta</taxon>
        <taxon>Magnoliopsida</taxon>
        <taxon>eudicotyledons</taxon>
        <taxon>Gunneridae</taxon>
        <taxon>Pentapetalae</taxon>
        <taxon>rosids</taxon>
        <taxon>malvids</taxon>
        <taxon>Malvales</taxon>
        <taxon>Dipterocarpaceae</taxon>
        <taxon>Rubroshorea</taxon>
    </lineage>
</organism>
<feature type="chain" id="PRO_5043349458" evidence="1">
    <location>
        <begin position="25"/>
        <end position="255"/>
    </location>
</feature>
<dbReference type="GO" id="GO:0000785">
    <property type="term" value="C:chromatin"/>
    <property type="evidence" value="ECO:0007669"/>
    <property type="project" value="TreeGrafter"/>
</dbReference>
<dbReference type="AlphaFoldDB" id="A0AAV5L473"/>
<dbReference type="PANTHER" id="PTHR45884:SF2">
    <property type="entry name" value="N-ACETYLTRANSFERASE ECO"/>
    <property type="match status" value="1"/>
</dbReference>
<dbReference type="GO" id="GO:0005634">
    <property type="term" value="C:nucleus"/>
    <property type="evidence" value="ECO:0007669"/>
    <property type="project" value="TreeGrafter"/>
</dbReference>
<evidence type="ECO:0000256" key="1">
    <source>
        <dbReference type="SAM" id="SignalP"/>
    </source>
</evidence>
<gene>
    <name evidence="2" type="ORF">SLEP1_g40579</name>
</gene>
<dbReference type="GO" id="GO:0061733">
    <property type="term" value="F:protein-lysine-acetyltransferase activity"/>
    <property type="evidence" value="ECO:0007669"/>
    <property type="project" value="TreeGrafter"/>
</dbReference>
<evidence type="ECO:0000313" key="2">
    <source>
        <dbReference type="EMBL" id="GKV31925.1"/>
    </source>
</evidence>
<dbReference type="Proteomes" id="UP001054252">
    <property type="component" value="Unassembled WGS sequence"/>
</dbReference>
<dbReference type="EMBL" id="BPVZ01000093">
    <property type="protein sequence ID" value="GKV31925.1"/>
    <property type="molecule type" value="Genomic_DNA"/>
</dbReference>
<protein>
    <submittedName>
        <fullName evidence="2">Uncharacterized protein</fullName>
    </submittedName>
</protein>
<sequence length="255" mass="28838">MVKGVVLFWCQILILLLRRNKVQDVVNMMEIELGEGWIFHKFCKSVVGGVVAEPIEEAFRVVSCWVSERCNGAEGKKRRSSSTTHQFGNIILQREVDKRAPEQSGSLPPTVEETQLKESINDVLKKSASTNELNALLRVESPLPGKVLNKRSYARFHLELGQFDFLLHTCSSRGHKYAAGDESDDKNHSICHKNYTHGIQFKGWCDERVIHMPNGEGDRVILVSDSDPVAQRNKDMLYFQVPKVVNMMEIVLGEG</sequence>
<proteinExistence type="predicted"/>
<evidence type="ECO:0000313" key="3">
    <source>
        <dbReference type="Proteomes" id="UP001054252"/>
    </source>
</evidence>
<comment type="caution">
    <text evidence="2">The sequence shown here is derived from an EMBL/GenBank/DDBJ whole genome shotgun (WGS) entry which is preliminary data.</text>
</comment>
<feature type="signal peptide" evidence="1">
    <location>
        <begin position="1"/>
        <end position="24"/>
    </location>
</feature>
<dbReference type="GO" id="GO:0007064">
    <property type="term" value="P:mitotic sister chromatid cohesion"/>
    <property type="evidence" value="ECO:0007669"/>
    <property type="project" value="TreeGrafter"/>
</dbReference>
<dbReference type="PANTHER" id="PTHR45884">
    <property type="entry name" value="N-ACETYLTRANSFERASE ECO"/>
    <property type="match status" value="1"/>
</dbReference>
<keyword evidence="3" id="KW-1185">Reference proteome</keyword>